<reference evidence="3" key="2">
    <citation type="journal article" date="2017" name="Nat. Plants">
        <title>The Aegilops tauschii genome reveals multiple impacts of transposons.</title>
        <authorList>
            <person name="Zhao G."/>
            <person name="Zou C."/>
            <person name="Li K."/>
            <person name="Wang K."/>
            <person name="Li T."/>
            <person name="Gao L."/>
            <person name="Zhang X."/>
            <person name="Wang H."/>
            <person name="Yang Z."/>
            <person name="Liu X."/>
            <person name="Jiang W."/>
            <person name="Mao L."/>
            <person name="Kong X."/>
            <person name="Jiao Y."/>
            <person name="Jia J."/>
        </authorList>
    </citation>
    <scope>NUCLEOTIDE SEQUENCE [LARGE SCALE GENOMIC DNA]</scope>
    <source>
        <strain evidence="3">cv. AL8/78</strain>
    </source>
</reference>
<evidence type="ECO:0000256" key="1">
    <source>
        <dbReference type="SAM" id="SignalP"/>
    </source>
</evidence>
<feature type="signal peptide" evidence="1">
    <location>
        <begin position="1"/>
        <end position="25"/>
    </location>
</feature>
<feature type="chain" id="PRO_5019100452" evidence="1">
    <location>
        <begin position="26"/>
        <end position="53"/>
    </location>
</feature>
<name>A0A453GF53_AEGTS</name>
<evidence type="ECO:0000313" key="3">
    <source>
        <dbReference type="Proteomes" id="UP000015105"/>
    </source>
</evidence>
<dbReference type="Gramene" id="AET3Gv20984000.1">
    <property type="protein sequence ID" value="AET3Gv20984000.1"/>
    <property type="gene ID" value="AET3Gv20984000"/>
</dbReference>
<reference evidence="2" key="4">
    <citation type="submission" date="2019-03" db="UniProtKB">
        <authorList>
            <consortium name="EnsemblPlants"/>
        </authorList>
    </citation>
    <scope>IDENTIFICATION</scope>
</reference>
<keyword evidence="1" id="KW-0732">Signal</keyword>
<accession>A0A453GF53</accession>
<dbReference type="AlphaFoldDB" id="A0A453GF53"/>
<dbReference type="EnsemblPlants" id="AET3Gv20984000.1">
    <property type="protein sequence ID" value="AET3Gv20984000.1"/>
    <property type="gene ID" value="AET3Gv20984000"/>
</dbReference>
<reference evidence="2" key="5">
    <citation type="journal article" date="2021" name="G3 (Bethesda)">
        <title>Aegilops tauschii genome assembly Aet v5.0 features greater sequence contiguity and improved annotation.</title>
        <authorList>
            <person name="Wang L."/>
            <person name="Zhu T."/>
            <person name="Rodriguez J.C."/>
            <person name="Deal K.R."/>
            <person name="Dubcovsky J."/>
            <person name="McGuire P.E."/>
            <person name="Lux T."/>
            <person name="Spannagl M."/>
            <person name="Mayer K.F.X."/>
            <person name="Baldrich P."/>
            <person name="Meyers B.C."/>
            <person name="Huo N."/>
            <person name="Gu Y.Q."/>
            <person name="Zhou H."/>
            <person name="Devos K.M."/>
            <person name="Bennetzen J.L."/>
            <person name="Unver T."/>
            <person name="Budak H."/>
            <person name="Gulick P.J."/>
            <person name="Galiba G."/>
            <person name="Kalapos B."/>
            <person name="Nelson D.R."/>
            <person name="Li P."/>
            <person name="You F.M."/>
            <person name="Luo M.C."/>
            <person name="Dvorak J."/>
        </authorList>
    </citation>
    <scope>NUCLEOTIDE SEQUENCE [LARGE SCALE GENOMIC DNA]</scope>
    <source>
        <strain evidence="2">cv. AL8/78</strain>
    </source>
</reference>
<reference evidence="3" key="1">
    <citation type="journal article" date="2014" name="Science">
        <title>Ancient hybridizations among the ancestral genomes of bread wheat.</title>
        <authorList>
            <consortium name="International Wheat Genome Sequencing Consortium,"/>
            <person name="Marcussen T."/>
            <person name="Sandve S.R."/>
            <person name="Heier L."/>
            <person name="Spannagl M."/>
            <person name="Pfeifer M."/>
            <person name="Jakobsen K.S."/>
            <person name="Wulff B.B."/>
            <person name="Steuernagel B."/>
            <person name="Mayer K.F."/>
            <person name="Olsen O.A."/>
        </authorList>
    </citation>
    <scope>NUCLEOTIDE SEQUENCE [LARGE SCALE GENOMIC DNA]</scope>
    <source>
        <strain evidence="3">cv. AL8/78</strain>
    </source>
</reference>
<proteinExistence type="predicted"/>
<keyword evidence="3" id="KW-1185">Reference proteome</keyword>
<sequence length="53" mass="5963">WYLGWRESLTLALVELFGVSDVSWGQEGIVIGQEYAVSIMAIDNEEESNEKSI</sequence>
<evidence type="ECO:0000313" key="2">
    <source>
        <dbReference type="EnsemblPlants" id="AET3Gv20984000.1"/>
    </source>
</evidence>
<organism evidence="2 3">
    <name type="scientific">Aegilops tauschii subsp. strangulata</name>
    <name type="common">Goatgrass</name>
    <dbReference type="NCBI Taxonomy" id="200361"/>
    <lineage>
        <taxon>Eukaryota</taxon>
        <taxon>Viridiplantae</taxon>
        <taxon>Streptophyta</taxon>
        <taxon>Embryophyta</taxon>
        <taxon>Tracheophyta</taxon>
        <taxon>Spermatophyta</taxon>
        <taxon>Magnoliopsida</taxon>
        <taxon>Liliopsida</taxon>
        <taxon>Poales</taxon>
        <taxon>Poaceae</taxon>
        <taxon>BOP clade</taxon>
        <taxon>Pooideae</taxon>
        <taxon>Triticodae</taxon>
        <taxon>Triticeae</taxon>
        <taxon>Triticinae</taxon>
        <taxon>Aegilops</taxon>
    </lineage>
</organism>
<reference evidence="2" key="3">
    <citation type="journal article" date="2017" name="Nature">
        <title>Genome sequence of the progenitor of the wheat D genome Aegilops tauschii.</title>
        <authorList>
            <person name="Luo M.C."/>
            <person name="Gu Y.Q."/>
            <person name="Puiu D."/>
            <person name="Wang H."/>
            <person name="Twardziok S.O."/>
            <person name="Deal K.R."/>
            <person name="Huo N."/>
            <person name="Zhu T."/>
            <person name="Wang L."/>
            <person name="Wang Y."/>
            <person name="McGuire P.E."/>
            <person name="Liu S."/>
            <person name="Long H."/>
            <person name="Ramasamy R.K."/>
            <person name="Rodriguez J.C."/>
            <person name="Van S.L."/>
            <person name="Yuan L."/>
            <person name="Wang Z."/>
            <person name="Xia Z."/>
            <person name="Xiao L."/>
            <person name="Anderson O.D."/>
            <person name="Ouyang S."/>
            <person name="Liang Y."/>
            <person name="Zimin A.V."/>
            <person name="Pertea G."/>
            <person name="Qi P."/>
            <person name="Bennetzen J.L."/>
            <person name="Dai X."/>
            <person name="Dawson M.W."/>
            <person name="Muller H.G."/>
            <person name="Kugler K."/>
            <person name="Rivarola-Duarte L."/>
            <person name="Spannagl M."/>
            <person name="Mayer K.F.X."/>
            <person name="Lu F.H."/>
            <person name="Bevan M.W."/>
            <person name="Leroy P."/>
            <person name="Li P."/>
            <person name="You F.M."/>
            <person name="Sun Q."/>
            <person name="Liu Z."/>
            <person name="Lyons E."/>
            <person name="Wicker T."/>
            <person name="Salzberg S.L."/>
            <person name="Devos K.M."/>
            <person name="Dvorak J."/>
        </authorList>
    </citation>
    <scope>NUCLEOTIDE SEQUENCE [LARGE SCALE GENOMIC DNA]</scope>
    <source>
        <strain evidence="2">cv. AL8/78</strain>
    </source>
</reference>
<protein>
    <submittedName>
        <fullName evidence="2">Uncharacterized protein</fullName>
    </submittedName>
</protein>
<dbReference type="Proteomes" id="UP000015105">
    <property type="component" value="Chromosome 3D"/>
</dbReference>